<proteinExistence type="predicted"/>
<feature type="compositionally biased region" description="Basic residues" evidence="1">
    <location>
        <begin position="1"/>
        <end position="13"/>
    </location>
</feature>
<keyword evidence="2" id="KW-0812">Transmembrane</keyword>
<evidence type="ECO:0000313" key="3">
    <source>
        <dbReference type="EMBL" id="SPD23780.1"/>
    </source>
</evidence>
<gene>
    <name evidence="3" type="ORF">FSB_LOCUS51662</name>
</gene>
<sequence>MGQIVRRKKKGRPSKADLARQAVVRRGHPEATTKLGTAVVNGGGSRRGEPSSSLYVSSLFAWVVVDFSDHHDLLGNQSDGGGGGGGGWFSGMRMLFESISQIVVFCVTLVVFVVLL</sequence>
<keyword evidence="2" id="KW-1133">Transmembrane helix</keyword>
<keyword evidence="2" id="KW-0472">Membrane</keyword>
<accession>A0A2N9II44</accession>
<evidence type="ECO:0000256" key="2">
    <source>
        <dbReference type="SAM" id="Phobius"/>
    </source>
</evidence>
<dbReference type="EMBL" id="OIVN01005727">
    <property type="protein sequence ID" value="SPD23780.1"/>
    <property type="molecule type" value="Genomic_DNA"/>
</dbReference>
<reference evidence="3" key="1">
    <citation type="submission" date="2018-02" db="EMBL/GenBank/DDBJ databases">
        <authorList>
            <person name="Cohen D.B."/>
            <person name="Kent A.D."/>
        </authorList>
    </citation>
    <scope>NUCLEOTIDE SEQUENCE</scope>
</reference>
<evidence type="ECO:0000256" key="1">
    <source>
        <dbReference type="SAM" id="MobiDB-lite"/>
    </source>
</evidence>
<feature type="region of interest" description="Disordered" evidence="1">
    <location>
        <begin position="1"/>
        <end position="21"/>
    </location>
</feature>
<dbReference type="AlphaFoldDB" id="A0A2N9II44"/>
<protein>
    <submittedName>
        <fullName evidence="3">Uncharacterized protein</fullName>
    </submittedName>
</protein>
<feature type="transmembrane region" description="Helical" evidence="2">
    <location>
        <begin position="95"/>
        <end position="115"/>
    </location>
</feature>
<organism evidence="3">
    <name type="scientific">Fagus sylvatica</name>
    <name type="common">Beechnut</name>
    <dbReference type="NCBI Taxonomy" id="28930"/>
    <lineage>
        <taxon>Eukaryota</taxon>
        <taxon>Viridiplantae</taxon>
        <taxon>Streptophyta</taxon>
        <taxon>Embryophyta</taxon>
        <taxon>Tracheophyta</taxon>
        <taxon>Spermatophyta</taxon>
        <taxon>Magnoliopsida</taxon>
        <taxon>eudicotyledons</taxon>
        <taxon>Gunneridae</taxon>
        <taxon>Pentapetalae</taxon>
        <taxon>rosids</taxon>
        <taxon>fabids</taxon>
        <taxon>Fagales</taxon>
        <taxon>Fagaceae</taxon>
        <taxon>Fagus</taxon>
    </lineage>
</organism>
<name>A0A2N9II44_FAGSY</name>